<evidence type="ECO:0000256" key="1">
    <source>
        <dbReference type="SAM" id="Phobius"/>
    </source>
</evidence>
<accession>A0ABQ4R721</accession>
<feature type="chain" id="PRO_5046181103" description="LPXTG cell wall anchor domain-containing protein" evidence="2">
    <location>
        <begin position="22"/>
        <end position="81"/>
    </location>
</feature>
<proteinExistence type="predicted"/>
<dbReference type="Proteomes" id="UP001055167">
    <property type="component" value="Unassembled WGS sequence"/>
</dbReference>
<evidence type="ECO:0000313" key="3">
    <source>
        <dbReference type="EMBL" id="GJD53141.1"/>
    </source>
</evidence>
<sequence length="81" mass="8361">MLRAVHAALLMLLVLAGEAVAQATTTPATTPTAPAAPDAATTAATGATDGEFNWLWAVIVVALIAAVVWYLMNRRGTPSRT</sequence>
<keyword evidence="1" id="KW-0812">Transmembrane</keyword>
<feature type="transmembrane region" description="Helical" evidence="1">
    <location>
        <begin position="54"/>
        <end position="72"/>
    </location>
</feature>
<name>A0ABQ4R721_9HYPH</name>
<gene>
    <name evidence="3" type="ORF">OPKNFCMD_5912</name>
</gene>
<keyword evidence="1" id="KW-0472">Membrane</keyword>
<evidence type="ECO:0000313" key="4">
    <source>
        <dbReference type="Proteomes" id="UP001055167"/>
    </source>
</evidence>
<reference evidence="3" key="1">
    <citation type="journal article" date="2021" name="Front. Microbiol.">
        <title>Comprehensive Comparative Genomics and Phenotyping of Methylobacterium Species.</title>
        <authorList>
            <person name="Alessa O."/>
            <person name="Ogura Y."/>
            <person name="Fujitani Y."/>
            <person name="Takami H."/>
            <person name="Hayashi T."/>
            <person name="Sahin N."/>
            <person name="Tani A."/>
        </authorList>
    </citation>
    <scope>NUCLEOTIDE SEQUENCE</scope>
    <source>
        <strain evidence="3">KCTC 52305</strain>
    </source>
</reference>
<keyword evidence="2" id="KW-0732">Signal</keyword>
<reference evidence="3" key="2">
    <citation type="submission" date="2021-08" db="EMBL/GenBank/DDBJ databases">
        <authorList>
            <person name="Tani A."/>
            <person name="Ola A."/>
            <person name="Ogura Y."/>
            <person name="Katsura K."/>
            <person name="Hayashi T."/>
        </authorList>
    </citation>
    <scope>NUCLEOTIDE SEQUENCE</scope>
    <source>
        <strain evidence="3">KCTC 52305</strain>
    </source>
</reference>
<keyword evidence="1" id="KW-1133">Transmembrane helix</keyword>
<comment type="caution">
    <text evidence="3">The sequence shown here is derived from an EMBL/GenBank/DDBJ whole genome shotgun (WGS) entry which is preliminary data.</text>
</comment>
<evidence type="ECO:0008006" key="5">
    <source>
        <dbReference type="Google" id="ProtNLM"/>
    </source>
</evidence>
<protein>
    <recommendedName>
        <fullName evidence="5">LPXTG cell wall anchor domain-containing protein</fullName>
    </recommendedName>
</protein>
<dbReference type="RefSeq" id="WP_128565547.1">
    <property type="nucleotide sequence ID" value="NZ_BPQH01000025.1"/>
</dbReference>
<feature type="signal peptide" evidence="2">
    <location>
        <begin position="1"/>
        <end position="21"/>
    </location>
</feature>
<organism evidence="3 4">
    <name type="scientific">Methylobacterium crusticola</name>
    <dbReference type="NCBI Taxonomy" id="1697972"/>
    <lineage>
        <taxon>Bacteria</taxon>
        <taxon>Pseudomonadati</taxon>
        <taxon>Pseudomonadota</taxon>
        <taxon>Alphaproteobacteria</taxon>
        <taxon>Hyphomicrobiales</taxon>
        <taxon>Methylobacteriaceae</taxon>
        <taxon>Methylobacterium</taxon>
    </lineage>
</organism>
<dbReference type="EMBL" id="BPQH01000025">
    <property type="protein sequence ID" value="GJD53141.1"/>
    <property type="molecule type" value="Genomic_DNA"/>
</dbReference>
<evidence type="ECO:0000256" key="2">
    <source>
        <dbReference type="SAM" id="SignalP"/>
    </source>
</evidence>
<keyword evidence="4" id="KW-1185">Reference proteome</keyword>